<sequence length="1162" mass="125318">MRFASFLLGLLPLASATREGATPDPLVLYEFLPADCVAEIFPAAAASTLENPPNLSREGEDLTSCVAGGVGVESTENAGSIGPRLRSDVDMTGLYGALDKTEGVGNGLTLEFWIQPSEITTGDDDEPIFTLNGAEYLPDTWLADDCLDNGGYFDIRLKQKANNVFEFEYSRKTANCNQIDSHQVGIDGTDPIHLVFVLKDETDATGEDGLQAIYVNGQTDTVLHDDRAVDLARFDGSSHMDFFTDEYLHHKDENGADMDPWPGKLFLFAMYPRALTQEEIQANYAAKLTNSPPAISDITVAVSEDGEVEAGTHYDTPVWYETSPPTSEVGAYIFSSATFDADSDLPNYVNYDADLPPPVVHLASLPEKGTLYDATTDEPLEIGDAMGIGTFKYLPEKDENGASYTTFTVYALDGFTSERSVSDATVTIDVTAVNDPPLPTPNNITTTKIFAGVDGSSIFQLSGTDVDGTLASAKIATFPAYGDLYEMTDSTTYGAKLEDTGEDVALTGLYVGYKYTGPEASPSETGWLKDDEFEFKVVDDGGAVSKGGPFELKVFTSLSATPSDNLADMAVLEDAKGEVVLRGSDTATTKRNLRYRIASLPEHGTLYDPADDTVPLAVGDIVAEEDVAATGTYPGVRVLYQGNQDYFNYPAVKFDGTSMPDVAELDTFTYNAVVAAATDAKSLAATQSVRVQNVNDATQLVVPEEELFVYQYSSFGQVDVEEECAKPENIDSNACQFSDRLRIQGISVTDVDLDLDRVVVEITTTNDNSMVSFNAGVDGANLDMADFNSCSTKRNGRTWRCDGDGNDDSEMRFLAQPGDLNVLFDGLEFASLESSFRENVTIRIYDGSGDGCQAEIEHTEDPASVRNDECLLTEKMMRIEVGTYSPDILDDDIAGGGFLPFGIVLPAQAMLGIMGGILVCLCCCCSCIKHKTKKRWKRQKKEKEEKKKKVEEEMEKKRKEQELPEIAGSDLEVGGNGMRNNRGKDAGAGFTNAARKGLAFGHKGLDKVKSTGMGGPAVGLALKGVKMAEKKMGGGEEGGEGGAGSSNIKLPPPQLVKPPVGNPMRKEEEEAVLPPPVPQEALRPPSGLQPPSAEKAAPAADALPPPPAAAVVRPPPPPLKKKKSLLQQWFGFKDEGSGENYYENQTDGRVTWTEPKEGFEQK</sequence>
<feature type="region of interest" description="Disordered" evidence="1">
    <location>
        <begin position="936"/>
        <end position="979"/>
    </location>
</feature>
<keyword evidence="2" id="KW-0812">Transmembrane</keyword>
<feature type="compositionally biased region" description="Pro residues" evidence="1">
    <location>
        <begin position="1103"/>
        <end position="1118"/>
    </location>
</feature>
<evidence type="ECO:0000259" key="4">
    <source>
        <dbReference type="PROSITE" id="PS50020"/>
    </source>
</evidence>
<proteinExistence type="predicted"/>
<keyword evidence="6" id="KW-1185">Reference proteome</keyword>
<reference evidence="5 6" key="1">
    <citation type="journal article" date="2023" name="Commun. Biol.">
        <title>Genome analysis of Parmales, the sister group of diatoms, reveals the evolutionary specialization of diatoms from phago-mixotrophs to photoautotrophs.</title>
        <authorList>
            <person name="Ban H."/>
            <person name="Sato S."/>
            <person name="Yoshikawa S."/>
            <person name="Yamada K."/>
            <person name="Nakamura Y."/>
            <person name="Ichinomiya M."/>
            <person name="Sato N."/>
            <person name="Blanc-Mathieu R."/>
            <person name="Endo H."/>
            <person name="Kuwata A."/>
            <person name="Ogata H."/>
        </authorList>
    </citation>
    <scope>NUCLEOTIDE SEQUENCE [LARGE SCALE GENOMIC DNA]</scope>
</reference>
<evidence type="ECO:0000313" key="6">
    <source>
        <dbReference type="Proteomes" id="UP001165060"/>
    </source>
</evidence>
<organism evidence="5 6">
    <name type="scientific">Tetraparma gracilis</name>
    <dbReference type="NCBI Taxonomy" id="2962635"/>
    <lineage>
        <taxon>Eukaryota</taxon>
        <taxon>Sar</taxon>
        <taxon>Stramenopiles</taxon>
        <taxon>Ochrophyta</taxon>
        <taxon>Bolidophyceae</taxon>
        <taxon>Parmales</taxon>
        <taxon>Triparmaceae</taxon>
        <taxon>Tetraparma</taxon>
    </lineage>
</organism>
<keyword evidence="2" id="KW-1133">Transmembrane helix</keyword>
<evidence type="ECO:0000313" key="5">
    <source>
        <dbReference type="EMBL" id="GMI38184.1"/>
    </source>
</evidence>
<dbReference type="SUPFAM" id="SSF49899">
    <property type="entry name" value="Concanavalin A-like lectins/glucanases"/>
    <property type="match status" value="1"/>
</dbReference>
<keyword evidence="2" id="KW-0472">Membrane</keyword>
<feature type="signal peptide" evidence="3">
    <location>
        <begin position="1"/>
        <end position="16"/>
    </location>
</feature>
<dbReference type="Gene3D" id="2.60.120.200">
    <property type="match status" value="1"/>
</dbReference>
<feature type="compositionally biased region" description="Low complexity" evidence="1">
    <location>
        <begin position="1090"/>
        <end position="1102"/>
    </location>
</feature>
<feature type="compositionally biased region" description="Basic and acidic residues" evidence="1">
    <location>
        <begin position="941"/>
        <end position="962"/>
    </location>
</feature>
<feature type="region of interest" description="Disordered" evidence="1">
    <location>
        <begin position="1134"/>
        <end position="1162"/>
    </location>
</feature>
<dbReference type="InterPro" id="IPR001202">
    <property type="entry name" value="WW_dom"/>
</dbReference>
<gene>
    <name evidence="5" type="ORF">TeGR_g3347</name>
</gene>
<feature type="domain" description="WW" evidence="4">
    <location>
        <begin position="1123"/>
        <end position="1157"/>
    </location>
</feature>
<name>A0ABQ6N2F4_9STRA</name>
<evidence type="ECO:0000256" key="2">
    <source>
        <dbReference type="SAM" id="Phobius"/>
    </source>
</evidence>
<feature type="transmembrane region" description="Helical" evidence="2">
    <location>
        <begin position="909"/>
        <end position="928"/>
    </location>
</feature>
<evidence type="ECO:0000256" key="3">
    <source>
        <dbReference type="SAM" id="SignalP"/>
    </source>
</evidence>
<evidence type="ECO:0000256" key="1">
    <source>
        <dbReference type="SAM" id="MobiDB-lite"/>
    </source>
</evidence>
<feature type="region of interest" description="Disordered" evidence="1">
    <location>
        <begin position="1031"/>
        <end position="1122"/>
    </location>
</feature>
<keyword evidence="3" id="KW-0732">Signal</keyword>
<dbReference type="InterPro" id="IPR013320">
    <property type="entry name" value="ConA-like_dom_sf"/>
</dbReference>
<accession>A0ABQ6N2F4</accession>
<protein>
    <recommendedName>
        <fullName evidence="4">WW domain-containing protein</fullName>
    </recommendedName>
</protein>
<feature type="chain" id="PRO_5047047645" description="WW domain-containing protein" evidence="3">
    <location>
        <begin position="17"/>
        <end position="1162"/>
    </location>
</feature>
<comment type="caution">
    <text evidence="5">The sequence shown here is derived from an EMBL/GenBank/DDBJ whole genome shotgun (WGS) entry which is preliminary data.</text>
</comment>
<dbReference type="Proteomes" id="UP001165060">
    <property type="component" value="Unassembled WGS sequence"/>
</dbReference>
<dbReference type="PROSITE" id="PS50020">
    <property type="entry name" value="WW_DOMAIN_2"/>
    <property type="match status" value="1"/>
</dbReference>
<dbReference type="EMBL" id="BRYB01002016">
    <property type="protein sequence ID" value="GMI38184.1"/>
    <property type="molecule type" value="Genomic_DNA"/>
</dbReference>